<dbReference type="SMART" id="SM00344">
    <property type="entry name" value="HTH_ASNC"/>
    <property type="match status" value="1"/>
</dbReference>
<keyword evidence="3" id="KW-0804">Transcription</keyword>
<dbReference type="InterPro" id="IPR036390">
    <property type="entry name" value="WH_DNA-bd_sf"/>
</dbReference>
<dbReference type="InterPro" id="IPR011008">
    <property type="entry name" value="Dimeric_a/b-barrel"/>
</dbReference>
<keyword evidence="2" id="KW-0238">DNA-binding</keyword>
<dbReference type="PANTHER" id="PTHR30154">
    <property type="entry name" value="LEUCINE-RESPONSIVE REGULATORY PROTEIN"/>
    <property type="match status" value="1"/>
</dbReference>
<dbReference type="InterPro" id="IPR019888">
    <property type="entry name" value="Tscrpt_reg_AsnC-like"/>
</dbReference>
<dbReference type="PANTHER" id="PTHR30154:SF34">
    <property type="entry name" value="TRANSCRIPTIONAL REGULATOR AZLB"/>
    <property type="match status" value="1"/>
</dbReference>
<dbReference type="Proteomes" id="UP000886217">
    <property type="component" value="Unassembled WGS sequence"/>
</dbReference>
<dbReference type="Gene3D" id="3.30.70.920">
    <property type="match status" value="1"/>
</dbReference>
<dbReference type="GO" id="GO:0043565">
    <property type="term" value="F:sequence-specific DNA binding"/>
    <property type="evidence" value="ECO:0007669"/>
    <property type="project" value="InterPro"/>
</dbReference>
<dbReference type="InterPro" id="IPR036388">
    <property type="entry name" value="WH-like_DNA-bd_sf"/>
</dbReference>
<keyword evidence="1" id="KW-0805">Transcription regulation</keyword>
<dbReference type="GO" id="GO:0005829">
    <property type="term" value="C:cytosol"/>
    <property type="evidence" value="ECO:0007669"/>
    <property type="project" value="TreeGrafter"/>
</dbReference>
<comment type="caution">
    <text evidence="5">The sequence shown here is derived from an EMBL/GenBank/DDBJ whole genome shotgun (WGS) entry which is preliminary data.</text>
</comment>
<dbReference type="Gene3D" id="1.10.10.10">
    <property type="entry name" value="Winged helix-like DNA-binding domain superfamily/Winged helix DNA-binding domain"/>
    <property type="match status" value="1"/>
</dbReference>
<dbReference type="GO" id="GO:0043200">
    <property type="term" value="P:response to amino acid"/>
    <property type="evidence" value="ECO:0007669"/>
    <property type="project" value="TreeGrafter"/>
</dbReference>
<dbReference type="Pfam" id="PF13412">
    <property type="entry name" value="HTH_24"/>
    <property type="match status" value="1"/>
</dbReference>
<dbReference type="Pfam" id="PF01037">
    <property type="entry name" value="AsnC_trans_reg"/>
    <property type="match status" value="1"/>
</dbReference>
<proteinExistence type="predicted"/>
<dbReference type="SUPFAM" id="SSF46785">
    <property type="entry name" value="Winged helix' DNA-binding domain"/>
    <property type="match status" value="1"/>
</dbReference>
<dbReference type="CDD" id="cd00090">
    <property type="entry name" value="HTH_ARSR"/>
    <property type="match status" value="1"/>
</dbReference>
<accession>A0A7C5NT27</accession>
<dbReference type="PROSITE" id="PS50956">
    <property type="entry name" value="HTH_ASNC_2"/>
    <property type="match status" value="1"/>
</dbReference>
<evidence type="ECO:0000313" key="5">
    <source>
        <dbReference type="EMBL" id="HHI00963.1"/>
    </source>
</evidence>
<sequence>MMVDELDRKIISILQKDARLSYREIAKEVGVAVGTVYNRIKRLEEEGIILGFAPKLDYAKLGYDLTTIIGVKAQGKRIIDIEKEIAKDPHVACVYDVTGEYDIIVIAKFRGREDMNRFVKKLLRIDGVEKTYTHVAMDIVKEDLTLKV</sequence>
<reference evidence="5" key="1">
    <citation type="journal article" date="2020" name="mSystems">
        <title>Genome- and Community-Level Interaction Insights into Carbon Utilization and Element Cycling Functions of Hydrothermarchaeota in Hydrothermal Sediment.</title>
        <authorList>
            <person name="Zhou Z."/>
            <person name="Liu Y."/>
            <person name="Xu W."/>
            <person name="Pan J."/>
            <person name="Luo Z.H."/>
            <person name="Li M."/>
        </authorList>
    </citation>
    <scope>NUCLEOTIDE SEQUENCE [LARGE SCALE GENOMIC DNA]</scope>
    <source>
        <strain evidence="5">HyVt-93</strain>
    </source>
</reference>
<dbReference type="InterPro" id="IPR011991">
    <property type="entry name" value="ArsR-like_HTH"/>
</dbReference>
<protein>
    <submittedName>
        <fullName evidence="5">Lrp/AsnC family transcriptional regulator</fullName>
    </submittedName>
</protein>
<dbReference type="AlphaFoldDB" id="A0A7C5NT27"/>
<organism evidence="5">
    <name type="scientific">Thermococcus litoralis</name>
    <dbReference type="NCBI Taxonomy" id="2265"/>
    <lineage>
        <taxon>Archaea</taxon>
        <taxon>Methanobacteriati</taxon>
        <taxon>Methanobacteriota</taxon>
        <taxon>Thermococci</taxon>
        <taxon>Thermococcales</taxon>
        <taxon>Thermococcaceae</taxon>
        <taxon>Thermococcus</taxon>
    </lineage>
</organism>
<dbReference type="EMBL" id="DRTU01000238">
    <property type="protein sequence ID" value="HHI00963.1"/>
    <property type="molecule type" value="Genomic_DNA"/>
</dbReference>
<gene>
    <name evidence="5" type="ORF">ENL40_05795</name>
</gene>
<name>A0A7C5NT27_THELI</name>
<dbReference type="PRINTS" id="PR00033">
    <property type="entry name" value="HTHASNC"/>
</dbReference>
<dbReference type="InterPro" id="IPR000485">
    <property type="entry name" value="AsnC-type_HTH_dom"/>
</dbReference>
<evidence type="ECO:0000256" key="3">
    <source>
        <dbReference type="ARBA" id="ARBA00023163"/>
    </source>
</evidence>
<evidence type="ECO:0000256" key="1">
    <source>
        <dbReference type="ARBA" id="ARBA00023015"/>
    </source>
</evidence>
<evidence type="ECO:0000259" key="4">
    <source>
        <dbReference type="PROSITE" id="PS50956"/>
    </source>
</evidence>
<evidence type="ECO:0000256" key="2">
    <source>
        <dbReference type="ARBA" id="ARBA00023125"/>
    </source>
</evidence>
<dbReference type="InterPro" id="IPR019887">
    <property type="entry name" value="Tscrpt_reg_AsnC/Lrp_C"/>
</dbReference>
<feature type="domain" description="HTH asnC-type" evidence="4">
    <location>
        <begin position="3"/>
        <end position="64"/>
    </location>
</feature>
<dbReference type="SUPFAM" id="SSF54909">
    <property type="entry name" value="Dimeric alpha+beta barrel"/>
    <property type="match status" value="1"/>
</dbReference>